<dbReference type="EMBL" id="LRGB01001363">
    <property type="protein sequence ID" value="KZS12170.1"/>
    <property type="molecule type" value="Genomic_DNA"/>
</dbReference>
<evidence type="ECO:0000256" key="5">
    <source>
        <dbReference type="ARBA" id="ARBA00023163"/>
    </source>
</evidence>
<protein>
    <recommendedName>
        <fullName evidence="1">DNA-directed RNA polymerase</fullName>
        <ecNumber evidence="1">2.7.7.6</ecNumber>
    </recommendedName>
</protein>
<proteinExistence type="predicted"/>
<organism evidence="7 8">
    <name type="scientific">Daphnia magna</name>
    <dbReference type="NCBI Taxonomy" id="35525"/>
    <lineage>
        <taxon>Eukaryota</taxon>
        <taxon>Metazoa</taxon>
        <taxon>Ecdysozoa</taxon>
        <taxon>Arthropoda</taxon>
        <taxon>Crustacea</taxon>
        <taxon>Branchiopoda</taxon>
        <taxon>Diplostraca</taxon>
        <taxon>Cladocera</taxon>
        <taxon>Anomopoda</taxon>
        <taxon>Daphniidae</taxon>
        <taxon>Daphnia</taxon>
    </lineage>
</organism>
<name>A0A164VBX5_9CRUS</name>
<sequence length="118" mass="13410">MWSRINDEFHLVRNLKVLVGLSPSRLSENCRVASHYTMNRGFSIGIGDVTPGQTLLKEKQIPLDSGYAMFKSGSQGSYINISQMIACVGQQGLRRRSAKFLKRSIIVRKLNRIQQHFK</sequence>
<evidence type="ECO:0000256" key="1">
    <source>
        <dbReference type="ARBA" id="ARBA00012418"/>
    </source>
</evidence>
<dbReference type="Proteomes" id="UP000076858">
    <property type="component" value="Unassembled WGS sequence"/>
</dbReference>
<dbReference type="SUPFAM" id="SSF64484">
    <property type="entry name" value="beta and beta-prime subunits of DNA dependent RNA-polymerase"/>
    <property type="match status" value="1"/>
</dbReference>
<keyword evidence="4" id="KW-0548">Nucleotidyltransferase</keyword>
<dbReference type="EC" id="2.7.7.6" evidence="1"/>
<keyword evidence="3" id="KW-0808">Transferase</keyword>
<evidence type="ECO:0000256" key="2">
    <source>
        <dbReference type="ARBA" id="ARBA00022478"/>
    </source>
</evidence>
<evidence type="ECO:0000256" key="4">
    <source>
        <dbReference type="ARBA" id="ARBA00022695"/>
    </source>
</evidence>
<keyword evidence="8" id="KW-1185">Reference proteome</keyword>
<evidence type="ECO:0000313" key="7">
    <source>
        <dbReference type="EMBL" id="KZS12170.1"/>
    </source>
</evidence>
<feature type="domain" description="RNA polymerase Rpb1" evidence="6">
    <location>
        <begin position="63"/>
        <end position="103"/>
    </location>
</feature>
<dbReference type="Pfam" id="PF05000">
    <property type="entry name" value="RNA_pol_Rpb1_4"/>
    <property type="match status" value="1"/>
</dbReference>
<comment type="caution">
    <text evidence="7">The sequence shown here is derived from an EMBL/GenBank/DDBJ whole genome shotgun (WGS) entry which is preliminary data.</text>
</comment>
<dbReference type="GO" id="GO:0003899">
    <property type="term" value="F:DNA-directed RNA polymerase activity"/>
    <property type="evidence" value="ECO:0007669"/>
    <property type="project" value="UniProtKB-EC"/>
</dbReference>
<accession>A0A164VBX5</accession>
<evidence type="ECO:0000259" key="6">
    <source>
        <dbReference type="Pfam" id="PF05000"/>
    </source>
</evidence>
<dbReference type="AlphaFoldDB" id="A0A164VBX5"/>
<dbReference type="GO" id="GO:0000428">
    <property type="term" value="C:DNA-directed RNA polymerase complex"/>
    <property type="evidence" value="ECO:0007669"/>
    <property type="project" value="UniProtKB-KW"/>
</dbReference>
<keyword evidence="5" id="KW-0804">Transcription</keyword>
<keyword evidence="2 7" id="KW-0240">DNA-directed RNA polymerase</keyword>
<dbReference type="STRING" id="35525.A0A164VBX5"/>
<dbReference type="InterPro" id="IPR038120">
    <property type="entry name" value="Rpb1_funnel_sf"/>
</dbReference>
<gene>
    <name evidence="7" type="ORF">APZ42_022945</name>
</gene>
<reference evidence="7 8" key="1">
    <citation type="submission" date="2016-03" db="EMBL/GenBank/DDBJ databases">
        <title>EvidentialGene: Evidence-directed Construction of Genes on Genomes.</title>
        <authorList>
            <person name="Gilbert D.G."/>
            <person name="Choi J.-H."/>
            <person name="Mockaitis K."/>
            <person name="Colbourne J."/>
            <person name="Pfrender M."/>
        </authorList>
    </citation>
    <scope>NUCLEOTIDE SEQUENCE [LARGE SCALE GENOMIC DNA]</scope>
    <source>
        <strain evidence="7 8">Xinb3</strain>
        <tissue evidence="7">Complete organism</tissue>
    </source>
</reference>
<evidence type="ECO:0000256" key="3">
    <source>
        <dbReference type="ARBA" id="ARBA00022679"/>
    </source>
</evidence>
<evidence type="ECO:0000313" key="8">
    <source>
        <dbReference type="Proteomes" id="UP000076858"/>
    </source>
</evidence>
<dbReference type="GO" id="GO:0006351">
    <property type="term" value="P:DNA-templated transcription"/>
    <property type="evidence" value="ECO:0007669"/>
    <property type="project" value="InterPro"/>
</dbReference>
<dbReference type="InterPro" id="IPR007083">
    <property type="entry name" value="RNA_pol_Rpb1_4"/>
</dbReference>
<dbReference type="Gene3D" id="1.10.132.30">
    <property type="match status" value="1"/>
</dbReference>
<dbReference type="GO" id="GO:0003677">
    <property type="term" value="F:DNA binding"/>
    <property type="evidence" value="ECO:0007669"/>
    <property type="project" value="InterPro"/>
</dbReference>